<accession>A0A4S4E775</accession>
<dbReference type="EMBL" id="SDRB02007380">
    <property type="protein sequence ID" value="THG11226.1"/>
    <property type="molecule type" value="Genomic_DNA"/>
</dbReference>
<keyword evidence="2" id="KW-1185">Reference proteome</keyword>
<protein>
    <recommendedName>
        <fullName evidence="3">Leucine-rich repeat-containing N-terminal plant-type domain-containing protein</fullName>
    </recommendedName>
</protein>
<evidence type="ECO:0008006" key="3">
    <source>
        <dbReference type="Google" id="ProtNLM"/>
    </source>
</evidence>
<dbReference type="Gene3D" id="3.80.10.10">
    <property type="entry name" value="Ribonuclease Inhibitor"/>
    <property type="match status" value="1"/>
</dbReference>
<dbReference type="InterPro" id="IPR052595">
    <property type="entry name" value="LRRC69/RLP"/>
</dbReference>
<reference evidence="1 2" key="1">
    <citation type="journal article" date="2018" name="Proc. Natl. Acad. Sci. U.S.A.">
        <title>Draft genome sequence of Camellia sinensis var. sinensis provides insights into the evolution of the tea genome and tea quality.</title>
        <authorList>
            <person name="Wei C."/>
            <person name="Yang H."/>
            <person name="Wang S."/>
            <person name="Zhao J."/>
            <person name="Liu C."/>
            <person name="Gao L."/>
            <person name="Xia E."/>
            <person name="Lu Y."/>
            <person name="Tai Y."/>
            <person name="She G."/>
            <person name="Sun J."/>
            <person name="Cao H."/>
            <person name="Tong W."/>
            <person name="Gao Q."/>
            <person name="Li Y."/>
            <person name="Deng W."/>
            <person name="Jiang X."/>
            <person name="Wang W."/>
            <person name="Chen Q."/>
            <person name="Zhang S."/>
            <person name="Li H."/>
            <person name="Wu J."/>
            <person name="Wang P."/>
            <person name="Li P."/>
            <person name="Shi C."/>
            <person name="Zheng F."/>
            <person name="Jian J."/>
            <person name="Huang B."/>
            <person name="Shan D."/>
            <person name="Shi M."/>
            <person name="Fang C."/>
            <person name="Yue Y."/>
            <person name="Li F."/>
            <person name="Li D."/>
            <person name="Wei S."/>
            <person name="Han B."/>
            <person name="Jiang C."/>
            <person name="Yin Y."/>
            <person name="Xia T."/>
            <person name="Zhang Z."/>
            <person name="Bennetzen J.L."/>
            <person name="Zhao S."/>
            <person name="Wan X."/>
        </authorList>
    </citation>
    <scope>NUCLEOTIDE SEQUENCE [LARGE SCALE GENOMIC DNA]</scope>
    <source>
        <strain evidence="2">cv. Shuchazao</strain>
        <tissue evidence="1">Leaf</tissue>
    </source>
</reference>
<name>A0A4S4E775_CAMSN</name>
<comment type="caution">
    <text evidence="1">The sequence shown here is derived from an EMBL/GenBank/DDBJ whole genome shotgun (WGS) entry which is preliminary data.</text>
</comment>
<dbReference type="InterPro" id="IPR032675">
    <property type="entry name" value="LRR_dom_sf"/>
</dbReference>
<evidence type="ECO:0000313" key="1">
    <source>
        <dbReference type="EMBL" id="THG11226.1"/>
    </source>
</evidence>
<dbReference type="PANTHER" id="PTHR48057">
    <property type="entry name" value="LEUCINE-RICH REPEAT SERINE/THREONINE-PROTEIN KINASE 1"/>
    <property type="match status" value="1"/>
</dbReference>
<dbReference type="SUPFAM" id="SSF52058">
    <property type="entry name" value="L domain-like"/>
    <property type="match status" value="1"/>
</dbReference>
<proteinExistence type="predicted"/>
<dbReference type="PANTHER" id="PTHR48057:SF7">
    <property type="entry name" value="LEUCINE-RICH REPEAT SERINE_THREONINE-PROTEIN KINASE 1"/>
    <property type="match status" value="1"/>
</dbReference>
<dbReference type="AlphaFoldDB" id="A0A4S4E775"/>
<dbReference type="Proteomes" id="UP000306102">
    <property type="component" value="Unassembled WGS sequence"/>
</dbReference>
<evidence type="ECO:0000313" key="2">
    <source>
        <dbReference type="Proteomes" id="UP000306102"/>
    </source>
</evidence>
<gene>
    <name evidence="1" type="ORF">TEA_011252</name>
</gene>
<sequence>MLPLHMGDLVLKWDDLDRGVAHLGQGAAQLSQVLSFLAEVIVTFVAEALPLADVITCRSALPGSLLDTLCHSLDLDPCLDPDVPRTKIQSDFEAISKIQINFEIQSDLEVPPPPSSALSSNGDLLFSAAGMAPQRHRSSSATLFGRMTQSFRGTPQGVNLSFVNGGLTGGAETLHQVEAKYPALLFKQGHGFSKSVFVPQTGVLCDQEGLSPLNFYIEEEFHHATCDGAGGVRSINNYAPSPHYELEAKFFEERAASYKIPIIIINSITSAVHCAVFVIAVSVRIVAIVLITAPASAKASPFSPLSIEAKVLLDSGWWGNFASANHYELMGVTCNEVGSITRIDFSSSYSLPRKLENMNWASLPNLEYLNLSNCFSTGSVSIPDEIGTLSKLMYLDLSYNYYLQGLLTLTLGNLTQLVHLNIKLGASTACKS</sequence>
<organism evidence="1 2">
    <name type="scientific">Camellia sinensis var. sinensis</name>
    <name type="common">China tea</name>
    <dbReference type="NCBI Taxonomy" id="542762"/>
    <lineage>
        <taxon>Eukaryota</taxon>
        <taxon>Viridiplantae</taxon>
        <taxon>Streptophyta</taxon>
        <taxon>Embryophyta</taxon>
        <taxon>Tracheophyta</taxon>
        <taxon>Spermatophyta</taxon>
        <taxon>Magnoliopsida</taxon>
        <taxon>eudicotyledons</taxon>
        <taxon>Gunneridae</taxon>
        <taxon>Pentapetalae</taxon>
        <taxon>asterids</taxon>
        <taxon>Ericales</taxon>
        <taxon>Theaceae</taxon>
        <taxon>Camellia</taxon>
    </lineage>
</organism>
<dbReference type="STRING" id="542762.A0A4S4E775"/>